<name>A0A8T4INP8_9ACTN</name>
<keyword evidence="1" id="KW-0812">Transmembrane</keyword>
<keyword evidence="3" id="KW-1185">Reference proteome</keyword>
<proteinExistence type="predicted"/>
<accession>A0A8T4INP8</accession>
<evidence type="ECO:0000313" key="3">
    <source>
        <dbReference type="Proteomes" id="UP000675554"/>
    </source>
</evidence>
<protein>
    <submittedName>
        <fullName evidence="2">Uncharacterized protein</fullName>
    </submittedName>
</protein>
<reference evidence="2" key="1">
    <citation type="submission" date="2021-04" db="EMBL/GenBank/DDBJ databases">
        <title>Sequencing of actinobacteria type strains.</title>
        <authorList>
            <person name="Nguyen G.-S."/>
            <person name="Wentzel A."/>
        </authorList>
    </citation>
    <scope>NUCLEOTIDE SEQUENCE</scope>
    <source>
        <strain evidence="2">DSM 42095</strain>
    </source>
</reference>
<dbReference type="Proteomes" id="UP000675554">
    <property type="component" value="Unassembled WGS sequence"/>
</dbReference>
<keyword evidence="1" id="KW-1133">Transmembrane helix</keyword>
<evidence type="ECO:0000313" key="2">
    <source>
        <dbReference type="EMBL" id="MBR7673821.1"/>
    </source>
</evidence>
<evidence type="ECO:0000256" key="1">
    <source>
        <dbReference type="SAM" id="Phobius"/>
    </source>
</evidence>
<gene>
    <name evidence="2" type="ORF">KDA82_12495</name>
</gene>
<keyword evidence="1" id="KW-0472">Membrane</keyword>
<organism evidence="2 3">
    <name type="scientific">Streptomyces daliensis</name>
    <dbReference type="NCBI Taxonomy" id="299421"/>
    <lineage>
        <taxon>Bacteria</taxon>
        <taxon>Bacillati</taxon>
        <taxon>Actinomycetota</taxon>
        <taxon>Actinomycetes</taxon>
        <taxon>Kitasatosporales</taxon>
        <taxon>Streptomycetaceae</taxon>
        <taxon>Streptomyces</taxon>
    </lineage>
</organism>
<dbReference type="EMBL" id="JAGSMN010000258">
    <property type="protein sequence ID" value="MBR7673821.1"/>
    <property type="molecule type" value="Genomic_DNA"/>
</dbReference>
<sequence>MTGMPGVCGRCGCWTAEGRIVQWHSPEQPVLACPLCPPGRAEQIAYVTVLLAMILVLLYATATR</sequence>
<comment type="caution">
    <text evidence="2">The sequence shown here is derived from an EMBL/GenBank/DDBJ whole genome shotgun (WGS) entry which is preliminary data.</text>
</comment>
<dbReference type="AlphaFoldDB" id="A0A8T4INP8"/>
<feature type="transmembrane region" description="Helical" evidence="1">
    <location>
        <begin position="44"/>
        <end position="62"/>
    </location>
</feature>